<reference evidence="1 2" key="1">
    <citation type="journal article" date="2018" name="Sci. Rep.">
        <title>Comparative genomics provides insights into the lifestyle and reveals functional heterogeneity of dark septate endophytic fungi.</title>
        <authorList>
            <person name="Knapp D.G."/>
            <person name="Nemeth J.B."/>
            <person name="Barry K."/>
            <person name="Hainaut M."/>
            <person name="Henrissat B."/>
            <person name="Johnson J."/>
            <person name="Kuo A."/>
            <person name="Lim J.H.P."/>
            <person name="Lipzen A."/>
            <person name="Nolan M."/>
            <person name="Ohm R.A."/>
            <person name="Tamas L."/>
            <person name="Grigoriev I.V."/>
            <person name="Spatafora J.W."/>
            <person name="Nagy L.G."/>
            <person name="Kovacs G.M."/>
        </authorList>
    </citation>
    <scope>NUCLEOTIDE SEQUENCE [LARGE SCALE GENOMIC DNA]</scope>
    <source>
        <strain evidence="1 2">DSE2036</strain>
    </source>
</reference>
<dbReference type="AlphaFoldDB" id="A0A2V1E4A2"/>
<sequence length="175" mass="19630">MSSGIRMFATNFGPNVLPTHMISNTLASSTILEGANALTNVSTLQFGNTPATSDKCKPKHSFLHANMYLIGDKYCIDHLKRLAAHNFGLVANRFWNYEYLLGVAKFILANVSRQDKIVRPILVETIGKHIELTENLEMRALMKGHGIAVDVFSFQIAQKREEPMRKRKRELGGNV</sequence>
<gene>
    <name evidence="1" type="ORF">DM02DRAFT_650739</name>
</gene>
<accession>A0A2V1E4A2</accession>
<dbReference type="Proteomes" id="UP000244855">
    <property type="component" value="Unassembled WGS sequence"/>
</dbReference>
<name>A0A2V1E4A2_9PLEO</name>
<proteinExistence type="predicted"/>
<organism evidence="1 2">
    <name type="scientific">Periconia macrospinosa</name>
    <dbReference type="NCBI Taxonomy" id="97972"/>
    <lineage>
        <taxon>Eukaryota</taxon>
        <taxon>Fungi</taxon>
        <taxon>Dikarya</taxon>
        <taxon>Ascomycota</taxon>
        <taxon>Pezizomycotina</taxon>
        <taxon>Dothideomycetes</taxon>
        <taxon>Pleosporomycetidae</taxon>
        <taxon>Pleosporales</taxon>
        <taxon>Massarineae</taxon>
        <taxon>Periconiaceae</taxon>
        <taxon>Periconia</taxon>
    </lineage>
</organism>
<protein>
    <submittedName>
        <fullName evidence="1">Uncharacterized protein</fullName>
    </submittedName>
</protein>
<evidence type="ECO:0000313" key="1">
    <source>
        <dbReference type="EMBL" id="PVI05398.1"/>
    </source>
</evidence>
<evidence type="ECO:0000313" key="2">
    <source>
        <dbReference type="Proteomes" id="UP000244855"/>
    </source>
</evidence>
<dbReference type="OrthoDB" id="6359816at2759"/>
<dbReference type="EMBL" id="KZ805314">
    <property type="protein sequence ID" value="PVI05398.1"/>
    <property type="molecule type" value="Genomic_DNA"/>
</dbReference>
<keyword evidence="2" id="KW-1185">Reference proteome</keyword>